<dbReference type="GO" id="GO:0005886">
    <property type="term" value="C:plasma membrane"/>
    <property type="evidence" value="ECO:0007669"/>
    <property type="project" value="UniProtKB-SubCell"/>
</dbReference>
<dbReference type="InterPro" id="IPR001851">
    <property type="entry name" value="ABC_transp_permease"/>
</dbReference>
<keyword evidence="3 6" id="KW-0812">Transmembrane</keyword>
<feature type="transmembrane region" description="Helical" evidence="6">
    <location>
        <begin position="46"/>
        <end position="64"/>
    </location>
</feature>
<feature type="transmembrane region" description="Helical" evidence="6">
    <location>
        <begin position="94"/>
        <end position="116"/>
    </location>
</feature>
<evidence type="ECO:0000256" key="5">
    <source>
        <dbReference type="ARBA" id="ARBA00023136"/>
    </source>
</evidence>
<keyword evidence="4 6" id="KW-1133">Transmembrane helix</keyword>
<dbReference type="RefSeq" id="WP_069196395.1">
    <property type="nucleotide sequence ID" value="NZ_RLII01000006.1"/>
</dbReference>
<dbReference type="CDD" id="cd06579">
    <property type="entry name" value="TM_PBP1_transp_AraH_like"/>
    <property type="match status" value="1"/>
</dbReference>
<feature type="transmembrane region" description="Helical" evidence="6">
    <location>
        <begin position="215"/>
        <end position="237"/>
    </location>
</feature>
<dbReference type="PANTHER" id="PTHR32196">
    <property type="entry name" value="ABC TRANSPORTER PERMEASE PROTEIN YPHD-RELATED-RELATED"/>
    <property type="match status" value="1"/>
</dbReference>
<organism evidence="7 8">
    <name type="scientific">Acetivibrio mesophilus</name>
    <dbReference type="NCBI Taxonomy" id="2487273"/>
    <lineage>
        <taxon>Bacteria</taxon>
        <taxon>Bacillati</taxon>
        <taxon>Bacillota</taxon>
        <taxon>Clostridia</taxon>
        <taxon>Eubacteriales</taxon>
        <taxon>Oscillospiraceae</taxon>
        <taxon>Acetivibrio</taxon>
    </lineage>
</organism>
<dbReference type="EMBL" id="RLII01000006">
    <property type="protein sequence ID" value="RXE59494.1"/>
    <property type="molecule type" value="Genomic_DNA"/>
</dbReference>
<keyword evidence="2" id="KW-1003">Cell membrane</keyword>
<dbReference type="GO" id="GO:0022857">
    <property type="term" value="F:transmembrane transporter activity"/>
    <property type="evidence" value="ECO:0007669"/>
    <property type="project" value="InterPro"/>
</dbReference>
<dbReference type="Pfam" id="PF02653">
    <property type="entry name" value="BPD_transp_2"/>
    <property type="match status" value="1"/>
</dbReference>
<accession>A0A4Q0I587</accession>
<keyword evidence="5 6" id="KW-0472">Membrane</keyword>
<comment type="subcellular location">
    <subcellularLocation>
        <location evidence="1">Cell membrane</location>
        <topology evidence="1">Multi-pass membrane protein</topology>
    </subcellularLocation>
</comment>
<evidence type="ECO:0000256" key="3">
    <source>
        <dbReference type="ARBA" id="ARBA00022692"/>
    </source>
</evidence>
<reference evidence="8" key="1">
    <citation type="submission" date="2018-11" db="EMBL/GenBank/DDBJ databases">
        <title>Genome sequencing of a novel mesophilic and cellulolytic organism within the genus Hungateiclostridium.</title>
        <authorList>
            <person name="Rettenmaier R."/>
            <person name="Liebl W."/>
            <person name="Zverlov V."/>
        </authorList>
    </citation>
    <scope>NUCLEOTIDE SEQUENCE [LARGE SCALE GENOMIC DNA]</scope>
    <source>
        <strain evidence="8">N2K1</strain>
    </source>
</reference>
<keyword evidence="8" id="KW-1185">Reference proteome</keyword>
<sequence>MINRLKKIDIKSITLYIGAVLILVAFTIICKINGKDFLTTSNIQNIIAQSSVIAVVAIGTSLVILTGGIDLSVGSIVGFVGIFGGMLIKNGISLPLTILICIAVSAIIGLMTGYIVSYGKVPAFIVTLGTMQIIRGVTKVLTSGKPVAGFPDALSELTAFEIFGIPIIIFYVFVLYALIMFTLKKTKFGRRIYAIGGNANAAKLSGIKVNKIEMLTYMLAAIFSALGGILLLSRLSYADPNAGSGYEMDAIAAVVIGGIGLSGGKGKAGNTLVGALILGMLKCGLQILNVPVYYQTIIIGVVIILAVYMDKAKERKAE</sequence>
<name>A0A4Q0I587_9FIRM</name>
<dbReference type="OrthoDB" id="9789111at2"/>
<evidence type="ECO:0000256" key="1">
    <source>
        <dbReference type="ARBA" id="ARBA00004651"/>
    </source>
</evidence>
<evidence type="ECO:0000256" key="4">
    <source>
        <dbReference type="ARBA" id="ARBA00022989"/>
    </source>
</evidence>
<feature type="transmembrane region" description="Helical" evidence="6">
    <location>
        <begin position="162"/>
        <end position="183"/>
    </location>
</feature>
<gene>
    <name evidence="7" type="ORF">EFD62_06960</name>
</gene>
<evidence type="ECO:0000313" key="7">
    <source>
        <dbReference type="EMBL" id="RXE59494.1"/>
    </source>
</evidence>
<feature type="transmembrane region" description="Helical" evidence="6">
    <location>
        <begin position="293"/>
        <end position="309"/>
    </location>
</feature>
<dbReference type="AlphaFoldDB" id="A0A4Q0I587"/>
<proteinExistence type="predicted"/>
<evidence type="ECO:0000256" key="6">
    <source>
        <dbReference type="SAM" id="Phobius"/>
    </source>
</evidence>
<comment type="caution">
    <text evidence="7">The sequence shown here is derived from an EMBL/GenBank/DDBJ whole genome shotgun (WGS) entry which is preliminary data.</text>
</comment>
<evidence type="ECO:0000256" key="2">
    <source>
        <dbReference type="ARBA" id="ARBA00022475"/>
    </source>
</evidence>
<feature type="transmembrane region" description="Helical" evidence="6">
    <location>
        <begin position="12"/>
        <end position="34"/>
    </location>
</feature>
<evidence type="ECO:0000313" key="8">
    <source>
        <dbReference type="Proteomes" id="UP000289166"/>
    </source>
</evidence>
<dbReference type="Proteomes" id="UP000289166">
    <property type="component" value="Unassembled WGS sequence"/>
</dbReference>
<protein>
    <submittedName>
        <fullName evidence="7">ABC transporter permease</fullName>
    </submittedName>
</protein>